<dbReference type="EMBL" id="CP063845">
    <property type="protein sequence ID" value="UFP95610.1"/>
    <property type="molecule type" value="Genomic_DNA"/>
</dbReference>
<gene>
    <name evidence="2" type="ORF">ISF26_05030</name>
</gene>
<evidence type="ECO:0000313" key="3">
    <source>
        <dbReference type="Proteomes" id="UP001054846"/>
    </source>
</evidence>
<feature type="chain" id="PRO_5045542644" evidence="1">
    <location>
        <begin position="26"/>
        <end position="223"/>
    </location>
</feature>
<proteinExistence type="predicted"/>
<evidence type="ECO:0000256" key="1">
    <source>
        <dbReference type="SAM" id="SignalP"/>
    </source>
</evidence>
<name>A0ABY3PPP9_9CYAN</name>
<reference evidence="2 3" key="1">
    <citation type="journal article" date="2021" name="Genome Biol. Evol.">
        <title>Complete Genome Sequencing of a Novel Gloeobacter Species from a Waterfall Cave in Mexico.</title>
        <authorList>
            <person name="Saw J.H."/>
            <person name="Cardona T."/>
            <person name="Montejano G."/>
        </authorList>
    </citation>
    <scope>NUCLEOTIDE SEQUENCE [LARGE SCALE GENOMIC DNA]</scope>
    <source>
        <strain evidence="2">MG652769</strain>
    </source>
</reference>
<dbReference type="Proteomes" id="UP001054846">
    <property type="component" value="Chromosome"/>
</dbReference>
<evidence type="ECO:0000313" key="2">
    <source>
        <dbReference type="EMBL" id="UFP95610.1"/>
    </source>
</evidence>
<keyword evidence="3" id="KW-1185">Reference proteome</keyword>
<protein>
    <submittedName>
        <fullName evidence="2">Uncharacterized protein</fullName>
    </submittedName>
</protein>
<sequence length="223" mass="25075">MFCRSCLRLALLLSLLIALNLPALAQPQVFAVLPAQDVDGRAIPNLDSRPVVVLVADRDHADAACEMGQKLAFELRGRREVVMLSVIDMSEIPPFLHEWATGQIRQKIRETEDSLKARFQVSGLAYSPPTALVVPDWSGRLVEALLKSGNREEYALLGKSAREVPFAQRRTLEREQRRLRSRAHLLIFDPDSRTVRHFVDPAELTLAQNHLSRMLQKPVANGQ</sequence>
<organism evidence="2 3">
    <name type="scientific">Gloeobacter morelensis MG652769</name>
    <dbReference type="NCBI Taxonomy" id="2781736"/>
    <lineage>
        <taxon>Bacteria</taxon>
        <taxon>Bacillati</taxon>
        <taxon>Cyanobacteriota</taxon>
        <taxon>Cyanophyceae</taxon>
        <taxon>Gloeobacterales</taxon>
        <taxon>Gloeobacteraceae</taxon>
        <taxon>Gloeobacter</taxon>
        <taxon>Gloeobacter morelensis</taxon>
    </lineage>
</organism>
<accession>A0ABY3PPP9</accession>
<feature type="signal peptide" evidence="1">
    <location>
        <begin position="1"/>
        <end position="25"/>
    </location>
</feature>
<keyword evidence="1" id="KW-0732">Signal</keyword>